<keyword evidence="2" id="KW-1185">Reference proteome</keyword>
<gene>
    <name evidence="1" type="ORF">QH73_0004210</name>
</gene>
<comment type="caution">
    <text evidence="1">The sequence shown here is derived from an EMBL/GenBank/DDBJ whole genome shotgun (WGS) entry which is preliminary data.</text>
</comment>
<reference evidence="1 2" key="1">
    <citation type="journal article" date="2015" name="Genome Announc.">
        <title>Draft Genome Sequence of the Terrestrial Cyanobacterium Scytonema millei VB511283, Isolated from Eastern India.</title>
        <authorList>
            <person name="Sen D."/>
            <person name="Chandrababunaidu M.M."/>
            <person name="Singh D."/>
            <person name="Sanghi N."/>
            <person name="Ghorai A."/>
            <person name="Mishra G.P."/>
            <person name="Madduluri M."/>
            <person name="Adhikary S.P."/>
            <person name="Tripathy S."/>
        </authorList>
    </citation>
    <scope>NUCLEOTIDE SEQUENCE [LARGE SCALE GENOMIC DNA]</scope>
    <source>
        <strain evidence="1 2">VB511283</strain>
    </source>
</reference>
<proteinExistence type="predicted"/>
<sequence>MRPIVTEVSNQLSTTNYQLPITSETINPLPMLAKIHEVASMRSPSRYSPSC</sequence>
<protein>
    <submittedName>
        <fullName evidence="1">Uncharacterized protein</fullName>
    </submittedName>
</protein>
<dbReference type="Proteomes" id="UP000031532">
    <property type="component" value="Unassembled WGS sequence"/>
</dbReference>
<organism evidence="1 2">
    <name type="scientific">Scytonema millei VB511283</name>
    <dbReference type="NCBI Taxonomy" id="1245923"/>
    <lineage>
        <taxon>Bacteria</taxon>
        <taxon>Bacillati</taxon>
        <taxon>Cyanobacteriota</taxon>
        <taxon>Cyanophyceae</taxon>
        <taxon>Nostocales</taxon>
        <taxon>Scytonemataceae</taxon>
        <taxon>Scytonema</taxon>
    </lineage>
</organism>
<dbReference type="RefSeq" id="WP_165587615.1">
    <property type="nucleotide sequence ID" value="NZ_JTJC03000001.1"/>
</dbReference>
<name>A0A9X5E204_9CYAN</name>
<evidence type="ECO:0000313" key="1">
    <source>
        <dbReference type="EMBL" id="NHC33875.1"/>
    </source>
</evidence>
<accession>A0A9X5E204</accession>
<dbReference type="EMBL" id="JTJC03000001">
    <property type="protein sequence ID" value="NHC33875.1"/>
    <property type="molecule type" value="Genomic_DNA"/>
</dbReference>
<dbReference type="AlphaFoldDB" id="A0A9X5E204"/>
<evidence type="ECO:0000313" key="2">
    <source>
        <dbReference type="Proteomes" id="UP000031532"/>
    </source>
</evidence>